<name>A0A0G2SY84_9ROSI</name>
<dbReference type="InterPro" id="IPR007630">
    <property type="entry name" value="RNA_pol_sigma70_r4"/>
</dbReference>
<keyword evidence="3" id="KW-0731">Sigma factor</keyword>
<evidence type="ECO:0000256" key="2">
    <source>
        <dbReference type="ARBA" id="ARBA00023015"/>
    </source>
</evidence>
<dbReference type="EMBL" id="KJ916939">
    <property type="protein sequence ID" value="AKC88708.1"/>
    <property type="molecule type" value="mRNA"/>
</dbReference>
<feature type="domain" description="RNA polymerase sigma-70" evidence="6">
    <location>
        <begin position="208"/>
        <end position="221"/>
    </location>
</feature>
<dbReference type="InterPro" id="IPR013324">
    <property type="entry name" value="RNA_pol_sigma_r3/r4-like"/>
</dbReference>
<sequence length="418" mass="47142">MAMATVCSSSPNCSPTLPTISLPSLTTLHHHQQSLPSTTSKPGLHLVSNDVLAIASVAETVALANAALEAAMVEGAPGEIINGIDGVAARRKRRRKRRKGWEEMEHMEVPLIMDPVSSSYLTSKQEAQLCMCLKEGARVEAERRRIAEALEHEPSLEQLAMAMGMKRRSIHNIVCNTRESQKRLIRSYQGLIFSIANNYQGKGLSLQDLVQQGSIGLLRGAEKFDPNRGCKLSTYVYWWIRQAMTRAIENKRPNRLPGKVRNLLAKIVEANNTLSSRLRRMPSHDEVAAFLDVPVFTVKLIWEETRPPTSLNRVIMTERGHVKLQDIISDPNQMTSEQMFKTQLIKEELEKLLDTLSKRESRILRLRYGLDGYTPKSCDEIGGMLNLSRERIRQICIEALTKLQQTSIVDDMKMLYIV</sequence>
<accession>A0A0G2SY84</accession>
<dbReference type="PANTHER" id="PTHR30603:SF47">
    <property type="entry name" value="RNA POLYMERASE SIGMA FACTOR SIGD, CHLOROPLASTIC"/>
    <property type="match status" value="1"/>
</dbReference>
<evidence type="ECO:0000313" key="7">
    <source>
        <dbReference type="EMBL" id="AKC88708.1"/>
    </source>
</evidence>
<dbReference type="GO" id="GO:0016987">
    <property type="term" value="F:sigma factor activity"/>
    <property type="evidence" value="ECO:0007669"/>
    <property type="project" value="UniProtKB-KW"/>
</dbReference>
<dbReference type="NCBIfam" id="TIGR02937">
    <property type="entry name" value="sigma70-ECF"/>
    <property type="match status" value="1"/>
</dbReference>
<dbReference type="InterPro" id="IPR036388">
    <property type="entry name" value="WH-like_DNA-bd_sf"/>
</dbReference>
<dbReference type="SUPFAM" id="SSF88946">
    <property type="entry name" value="Sigma2 domain of RNA polymerase sigma factors"/>
    <property type="match status" value="1"/>
</dbReference>
<protein>
    <submittedName>
        <fullName evidence="7">Sigma factor</fullName>
    </submittedName>
</protein>
<dbReference type="InterPro" id="IPR013325">
    <property type="entry name" value="RNA_pol_sigma_r2"/>
</dbReference>
<proteinExistence type="evidence at transcript level"/>
<dbReference type="GO" id="GO:0003677">
    <property type="term" value="F:DNA binding"/>
    <property type="evidence" value="ECO:0007669"/>
    <property type="project" value="UniProtKB-KW"/>
</dbReference>
<dbReference type="InterPro" id="IPR000943">
    <property type="entry name" value="RNA_pol_sigma70"/>
</dbReference>
<evidence type="ECO:0000256" key="3">
    <source>
        <dbReference type="ARBA" id="ARBA00023082"/>
    </source>
</evidence>
<dbReference type="PROSITE" id="PS00715">
    <property type="entry name" value="SIGMA70_1"/>
    <property type="match status" value="1"/>
</dbReference>
<evidence type="ECO:0000256" key="4">
    <source>
        <dbReference type="ARBA" id="ARBA00023125"/>
    </source>
</evidence>
<dbReference type="InterPro" id="IPR007624">
    <property type="entry name" value="RNA_pol_sigma70_r3"/>
</dbReference>
<dbReference type="InterPro" id="IPR050239">
    <property type="entry name" value="Sigma-70_RNA_pol_init_factors"/>
</dbReference>
<dbReference type="PRINTS" id="PR00046">
    <property type="entry name" value="SIGMA70FCT"/>
</dbReference>
<keyword evidence="4" id="KW-0238">DNA-binding</keyword>
<dbReference type="Gene3D" id="1.10.10.10">
    <property type="entry name" value="Winged helix-like DNA-binding domain superfamily/Winged helix DNA-binding domain"/>
    <property type="match status" value="2"/>
</dbReference>
<keyword evidence="5" id="KW-0804">Transcription</keyword>
<evidence type="ECO:0000256" key="1">
    <source>
        <dbReference type="ARBA" id="ARBA00007788"/>
    </source>
</evidence>
<dbReference type="Pfam" id="PF04539">
    <property type="entry name" value="Sigma70_r3"/>
    <property type="match status" value="1"/>
</dbReference>
<dbReference type="SUPFAM" id="SSF88659">
    <property type="entry name" value="Sigma3 and sigma4 domains of RNA polymerase sigma factors"/>
    <property type="match status" value="2"/>
</dbReference>
<dbReference type="PANTHER" id="PTHR30603">
    <property type="entry name" value="RNA POLYMERASE SIGMA FACTOR RPO"/>
    <property type="match status" value="1"/>
</dbReference>
<dbReference type="Pfam" id="PF04542">
    <property type="entry name" value="Sigma70_r2"/>
    <property type="match status" value="1"/>
</dbReference>
<dbReference type="Pfam" id="PF04545">
    <property type="entry name" value="Sigma70_r4"/>
    <property type="match status" value="1"/>
</dbReference>
<gene>
    <name evidence="7" type="primary">sig4</name>
</gene>
<dbReference type="CDD" id="cd06171">
    <property type="entry name" value="Sigma70_r4"/>
    <property type="match status" value="1"/>
</dbReference>
<evidence type="ECO:0000256" key="5">
    <source>
        <dbReference type="ARBA" id="ARBA00023163"/>
    </source>
</evidence>
<reference evidence="7" key="1">
    <citation type="journal article" date="2015" name="Plant Cell">
        <title>Coordinated rates of evolution between interacting plastid and nuclear genes in Geraniaceae.</title>
        <authorList>
            <person name="Zhang J."/>
            <person name="Ruhlman T.A."/>
            <person name="Sabir J."/>
            <person name="Blazier J.C."/>
            <person name="Jansen R.K."/>
        </authorList>
    </citation>
    <scope>NUCLEOTIDE SEQUENCE</scope>
</reference>
<dbReference type="InterPro" id="IPR014284">
    <property type="entry name" value="RNA_pol_sigma-70_dom"/>
</dbReference>
<evidence type="ECO:0000259" key="6">
    <source>
        <dbReference type="PROSITE" id="PS00715"/>
    </source>
</evidence>
<keyword evidence="2" id="KW-0805">Transcription regulation</keyword>
<dbReference type="AlphaFoldDB" id="A0A0G2SY84"/>
<dbReference type="InterPro" id="IPR007627">
    <property type="entry name" value="RNA_pol_sigma70_r2"/>
</dbReference>
<organism evidence="7">
    <name type="scientific">Geranium maderense</name>
    <dbReference type="NCBI Taxonomy" id="28964"/>
    <lineage>
        <taxon>Eukaryota</taxon>
        <taxon>Viridiplantae</taxon>
        <taxon>Streptophyta</taxon>
        <taxon>Embryophyta</taxon>
        <taxon>Tracheophyta</taxon>
        <taxon>Spermatophyta</taxon>
        <taxon>Magnoliopsida</taxon>
        <taxon>eudicotyledons</taxon>
        <taxon>Gunneridae</taxon>
        <taxon>Pentapetalae</taxon>
        <taxon>rosids</taxon>
        <taxon>malvids</taxon>
        <taxon>Geraniales</taxon>
        <taxon>Geraniaceae</taxon>
        <taxon>Geranium</taxon>
    </lineage>
</organism>
<dbReference type="GO" id="GO:0071482">
    <property type="term" value="P:cellular response to light stimulus"/>
    <property type="evidence" value="ECO:0007669"/>
    <property type="project" value="UniProtKB-ARBA"/>
</dbReference>
<comment type="similarity">
    <text evidence="1">Belongs to the sigma-70 factor family.</text>
</comment>
<dbReference type="GO" id="GO:0006352">
    <property type="term" value="P:DNA-templated transcription initiation"/>
    <property type="evidence" value="ECO:0007669"/>
    <property type="project" value="InterPro"/>
</dbReference>
<dbReference type="Gene3D" id="1.20.120.1810">
    <property type="match status" value="1"/>
</dbReference>